<dbReference type="InterPro" id="IPR018247">
    <property type="entry name" value="EF_Hand_1_Ca_BS"/>
</dbReference>
<protein>
    <recommendedName>
        <fullName evidence="9">EF-hand domain-containing protein</fullName>
    </recommendedName>
</protein>
<proteinExistence type="inferred from homology"/>
<dbReference type="Pfam" id="PF08016">
    <property type="entry name" value="PKD_channel"/>
    <property type="match status" value="1"/>
</dbReference>
<sequence length="955" mass="107831">MKGKRSSLKGKSLVGASCTHVRVGDEMPAAVQSAPNLAHSITIVPLALDAAAADVVRRLGISTEDANRCKNAFLEADTDKSGSVDLKELRGLLESLTDKLLEDDELRSLTARFDKMNGVLDFAGFLEAFCSTESYESLHLAKMIKSLGNQTRKDIEHTLVDPDQRIRFVGIPVRSIRTYLDDELEQMAACLSLPFVVILFVSFCCVVAYHSRLHIVYAQKYAIMHDLDENAVFAYAENIPFEPGRMSSKNLYNVNKFADFWSWMDLGLVPRLWDSGWAMSEARRNTLERCKSVDELFQDFGWNASAQPADKNALLNSTSSCPEERLDPDIYQKWSGEPNTPSHLWFLSMVGGIRMQQEMSEVVTCPGDPSYNSRLHSGYCISPSEHWLLPEPWSTLYMDKTKINSRGAETVILLSGSPQAEVKAQLRDLENRAWLSPLTKQVAIMWTSYNAHIDLLMVCHVHIFVSTSGHFHQVVSATGLFLQPYDGWWCYAADAMWVLSMMHLLFGEAKAIWRHWMRDGVLKGTKRYATISNLVDWFNIFAGMTICAVWAIHLQELAELKGYLQQASVDVPGSWGVAQTRSRYFELVHDMASKYETRFKLLAAYPLILVTKVFQVCSGQPRLALVTKTIAMALTDIIHFGLVFGAVFALFAETAMLLFGADLEEFATFSRSCDSSFHVLIGDFDWKAFKTIGQVPAAIWFWCFIWLLNLVMFNMLLVMIMDVYTETRGSLGSNAETLWSQAYEIYRRWKELKAGRRVSLNYIQSVLPINLPEGSKDPGPLFTIHTFMEQVPGLQKWQARRVMLNALQHMDQLSKQSQSLAEAAIRIQVISTRLDEVHESVGSLMYMANLTASFISHKFGKDEEKEPKVSDRSVMETEVPAWFEKASSQKQQPELLECLARIEARFDRLDSQMTNLDSRLTVMQKSTGLPPRGDLGEAGYCGAPKRAQPEWSMKG</sequence>
<evidence type="ECO:0000256" key="4">
    <source>
        <dbReference type="ARBA" id="ARBA00022837"/>
    </source>
</evidence>
<dbReference type="PROSITE" id="PS00018">
    <property type="entry name" value="EF_HAND_1"/>
    <property type="match status" value="1"/>
</dbReference>
<evidence type="ECO:0000256" key="8">
    <source>
        <dbReference type="SAM" id="Phobius"/>
    </source>
</evidence>
<dbReference type="GO" id="GO:0005509">
    <property type="term" value="F:calcium ion binding"/>
    <property type="evidence" value="ECO:0007669"/>
    <property type="project" value="InterPro"/>
</dbReference>
<reference evidence="10" key="1">
    <citation type="submission" date="2021-02" db="EMBL/GenBank/DDBJ databases">
        <authorList>
            <person name="Dougan E. K."/>
            <person name="Rhodes N."/>
            <person name="Thang M."/>
            <person name="Chan C."/>
        </authorList>
    </citation>
    <scope>NUCLEOTIDE SEQUENCE</scope>
</reference>
<dbReference type="PANTHER" id="PTHR10877:SF183">
    <property type="entry name" value="AT14535P-RELATED"/>
    <property type="match status" value="1"/>
</dbReference>
<dbReference type="OrthoDB" id="2017723at2759"/>
<keyword evidence="11" id="KW-1185">Reference proteome</keyword>
<feature type="region of interest" description="Disordered" evidence="7">
    <location>
        <begin position="924"/>
        <end position="955"/>
    </location>
</feature>
<keyword evidence="6 8" id="KW-0472">Membrane</keyword>
<feature type="transmembrane region" description="Helical" evidence="8">
    <location>
        <begin position="187"/>
        <end position="209"/>
    </location>
</feature>
<dbReference type="PROSITE" id="PS50222">
    <property type="entry name" value="EF_HAND_2"/>
    <property type="match status" value="1"/>
</dbReference>
<accession>A0A813GGV9</accession>
<dbReference type="InterPro" id="IPR013122">
    <property type="entry name" value="PKD1_2_channel"/>
</dbReference>
<evidence type="ECO:0000259" key="9">
    <source>
        <dbReference type="PROSITE" id="PS50222"/>
    </source>
</evidence>
<evidence type="ECO:0000256" key="5">
    <source>
        <dbReference type="ARBA" id="ARBA00022989"/>
    </source>
</evidence>
<dbReference type="Proteomes" id="UP000654075">
    <property type="component" value="Unassembled WGS sequence"/>
</dbReference>
<feature type="transmembrane region" description="Helical" evidence="8">
    <location>
        <begin position="699"/>
        <end position="720"/>
    </location>
</feature>
<dbReference type="InterPro" id="IPR002048">
    <property type="entry name" value="EF_hand_dom"/>
</dbReference>
<evidence type="ECO:0000313" key="10">
    <source>
        <dbReference type="EMBL" id="CAE8624466.1"/>
    </source>
</evidence>
<dbReference type="SUPFAM" id="SSF47473">
    <property type="entry name" value="EF-hand"/>
    <property type="match status" value="1"/>
</dbReference>
<dbReference type="PANTHER" id="PTHR10877">
    <property type="entry name" value="POLYCYSTIN FAMILY MEMBER"/>
    <property type="match status" value="1"/>
</dbReference>
<evidence type="ECO:0000313" key="11">
    <source>
        <dbReference type="Proteomes" id="UP000654075"/>
    </source>
</evidence>
<dbReference type="Gene3D" id="1.10.287.70">
    <property type="match status" value="1"/>
</dbReference>
<keyword evidence="3 8" id="KW-0812">Transmembrane</keyword>
<comment type="similarity">
    <text evidence="2">Belongs to the polycystin family.</text>
</comment>
<evidence type="ECO:0000256" key="7">
    <source>
        <dbReference type="SAM" id="MobiDB-lite"/>
    </source>
</evidence>
<dbReference type="Gene3D" id="1.10.238.10">
    <property type="entry name" value="EF-hand"/>
    <property type="match status" value="1"/>
</dbReference>
<evidence type="ECO:0000256" key="3">
    <source>
        <dbReference type="ARBA" id="ARBA00022692"/>
    </source>
</evidence>
<keyword evidence="4" id="KW-0106">Calcium</keyword>
<dbReference type="GO" id="GO:0016020">
    <property type="term" value="C:membrane"/>
    <property type="evidence" value="ECO:0007669"/>
    <property type="project" value="UniProtKB-SubCell"/>
</dbReference>
<dbReference type="InterPro" id="IPR046791">
    <property type="entry name" value="Polycystin_dom"/>
</dbReference>
<evidence type="ECO:0000256" key="2">
    <source>
        <dbReference type="ARBA" id="ARBA00007200"/>
    </source>
</evidence>
<comment type="caution">
    <text evidence="10">The sequence shown here is derived from an EMBL/GenBank/DDBJ whole genome shotgun (WGS) entry which is preliminary data.</text>
</comment>
<dbReference type="AlphaFoldDB" id="A0A813GGV9"/>
<feature type="domain" description="EF-hand" evidence="9">
    <location>
        <begin position="64"/>
        <end position="99"/>
    </location>
</feature>
<keyword evidence="5 8" id="KW-1133">Transmembrane helix</keyword>
<dbReference type="InterPro" id="IPR051223">
    <property type="entry name" value="Polycystin"/>
</dbReference>
<gene>
    <name evidence="10" type="ORF">PGLA1383_LOCUS41590</name>
</gene>
<dbReference type="Pfam" id="PF20519">
    <property type="entry name" value="Polycystin_dom"/>
    <property type="match status" value="1"/>
</dbReference>
<dbReference type="EMBL" id="CAJNNV010028405">
    <property type="protein sequence ID" value="CAE8624466.1"/>
    <property type="molecule type" value="Genomic_DNA"/>
</dbReference>
<dbReference type="CDD" id="cd00051">
    <property type="entry name" value="EFh"/>
    <property type="match status" value="1"/>
</dbReference>
<dbReference type="InterPro" id="IPR011992">
    <property type="entry name" value="EF-hand-dom_pair"/>
</dbReference>
<organism evidence="10 11">
    <name type="scientific">Polarella glacialis</name>
    <name type="common">Dinoflagellate</name>
    <dbReference type="NCBI Taxonomy" id="89957"/>
    <lineage>
        <taxon>Eukaryota</taxon>
        <taxon>Sar</taxon>
        <taxon>Alveolata</taxon>
        <taxon>Dinophyceae</taxon>
        <taxon>Suessiales</taxon>
        <taxon>Suessiaceae</taxon>
        <taxon>Polarella</taxon>
    </lineage>
</organism>
<evidence type="ECO:0000256" key="1">
    <source>
        <dbReference type="ARBA" id="ARBA00004141"/>
    </source>
</evidence>
<comment type="subcellular location">
    <subcellularLocation>
        <location evidence="1">Membrane</location>
        <topology evidence="1">Multi-pass membrane protein</topology>
    </subcellularLocation>
</comment>
<evidence type="ECO:0000256" key="6">
    <source>
        <dbReference type="ARBA" id="ARBA00023136"/>
    </source>
</evidence>
<feature type="transmembrane region" description="Helical" evidence="8">
    <location>
        <begin position="495"/>
        <end position="513"/>
    </location>
</feature>
<feature type="transmembrane region" description="Helical" evidence="8">
    <location>
        <begin position="629"/>
        <end position="652"/>
    </location>
</feature>
<dbReference type="OMA" id="TICAVWA"/>
<name>A0A813GGV9_POLGL</name>
<dbReference type="SMART" id="SM00054">
    <property type="entry name" value="EFh"/>
    <property type="match status" value="1"/>
</dbReference>